<evidence type="ECO:0000256" key="5">
    <source>
        <dbReference type="ARBA" id="ARBA00022694"/>
    </source>
</evidence>
<feature type="site" description="Interaction with substrate tRNA" evidence="10">
    <location>
        <position position="124"/>
    </location>
</feature>
<protein>
    <recommendedName>
        <fullName evidence="10">tRNA dimethylallyltransferase</fullName>
        <ecNumber evidence="10">2.5.1.75</ecNumber>
    </recommendedName>
    <alternativeName>
        <fullName evidence="10">Dimethylallyl diphosphate:tRNA dimethylallyltransferase</fullName>
        <shortName evidence="10">DMAPP:tRNA dimethylallyltransferase</shortName>
        <shortName evidence="10">DMATase</shortName>
    </alternativeName>
    <alternativeName>
        <fullName evidence="10">Isopentenyl-diphosphate:tRNA isopentenyltransferase</fullName>
        <shortName evidence="10">IPP transferase</shortName>
        <shortName evidence="10">IPPT</shortName>
        <shortName evidence="10">IPTase</shortName>
    </alternativeName>
</protein>
<dbReference type="GO" id="GO:0052381">
    <property type="term" value="F:tRNA dimethylallyltransferase activity"/>
    <property type="evidence" value="ECO:0007669"/>
    <property type="project" value="UniProtKB-UniRule"/>
</dbReference>
<evidence type="ECO:0000256" key="2">
    <source>
        <dbReference type="ARBA" id="ARBA00003213"/>
    </source>
</evidence>
<feature type="region of interest" description="Interaction with substrate tRNA" evidence="10">
    <location>
        <begin position="36"/>
        <end position="39"/>
    </location>
</feature>
<feature type="binding site" evidence="10">
    <location>
        <begin position="11"/>
        <end position="18"/>
    </location>
    <ligand>
        <name>ATP</name>
        <dbReference type="ChEBI" id="CHEBI:30616"/>
    </ligand>
</feature>
<dbReference type="STRING" id="1033731.SAMN05444145_101298"/>
<proteinExistence type="inferred from homology"/>
<dbReference type="Gene3D" id="1.10.20.140">
    <property type="match status" value="1"/>
</dbReference>
<reference evidence="14 15" key="1">
    <citation type="submission" date="2016-10" db="EMBL/GenBank/DDBJ databases">
        <authorList>
            <person name="de Groot N.N."/>
        </authorList>
    </citation>
    <scope>NUCLEOTIDE SEQUENCE [LARGE SCALE GENOMIC DNA]</scope>
    <source>
        <strain evidence="14 15">DSM 25383</strain>
    </source>
</reference>
<dbReference type="AlphaFoldDB" id="A0A1H3XQM0"/>
<dbReference type="EC" id="2.5.1.75" evidence="10"/>
<evidence type="ECO:0000313" key="15">
    <source>
        <dbReference type="Proteomes" id="UP000183253"/>
    </source>
</evidence>
<dbReference type="GO" id="GO:0006400">
    <property type="term" value="P:tRNA modification"/>
    <property type="evidence" value="ECO:0007669"/>
    <property type="project" value="TreeGrafter"/>
</dbReference>
<evidence type="ECO:0000256" key="7">
    <source>
        <dbReference type="ARBA" id="ARBA00022840"/>
    </source>
</evidence>
<dbReference type="Pfam" id="PF01715">
    <property type="entry name" value="IPPT"/>
    <property type="match status" value="1"/>
</dbReference>
<evidence type="ECO:0000256" key="6">
    <source>
        <dbReference type="ARBA" id="ARBA00022741"/>
    </source>
</evidence>
<sequence>MPTKRLLVVVGPTGSGKTDLSIRLALHYAAPILSTDSRQVYRGMPIGTAQPSVEQLQTVEHHFIASHDLKDRLSCGEYEVQALGRLEELFAACDYVVAVGGSGLYVRALCEGMDDLPQADEALREEMNRWLAEEGLGALAEKLRELDPEYYQIVDLNNPARVVRALEVCLQTGMPYSRQRTGERRERPFEIIKIGIDLPREVLYDRINRRVDQMLADGLEAEVRALYPYRELNALQTVGYREFFDYFDGRIGYDEAVELIKRNSRRYAKRQLTWFRRDPEIRWFAPDDDAAIIAYVDSK</sequence>
<dbReference type="InterPro" id="IPR027417">
    <property type="entry name" value="P-loop_NTPase"/>
</dbReference>
<gene>
    <name evidence="10" type="primary">miaA</name>
    <name evidence="14" type="ORF">SAMN05444145_101298</name>
</gene>
<evidence type="ECO:0000313" key="14">
    <source>
        <dbReference type="EMBL" id="SEA01755.1"/>
    </source>
</evidence>
<dbReference type="NCBIfam" id="TIGR00174">
    <property type="entry name" value="miaA"/>
    <property type="match status" value="1"/>
</dbReference>
<comment type="similarity">
    <text evidence="3 10 13">Belongs to the IPP transferase family.</text>
</comment>
<dbReference type="RefSeq" id="WP_020692505.1">
    <property type="nucleotide sequence ID" value="NZ_CAEG01000002.1"/>
</dbReference>
<keyword evidence="6 10" id="KW-0547">Nucleotide-binding</keyword>
<dbReference type="InterPro" id="IPR039657">
    <property type="entry name" value="Dimethylallyltransferase"/>
</dbReference>
<dbReference type="Gene3D" id="3.40.50.300">
    <property type="entry name" value="P-loop containing nucleotide triphosphate hydrolases"/>
    <property type="match status" value="1"/>
</dbReference>
<dbReference type="SUPFAM" id="SSF52540">
    <property type="entry name" value="P-loop containing nucleoside triphosphate hydrolases"/>
    <property type="match status" value="2"/>
</dbReference>
<keyword evidence="5 10" id="KW-0819">tRNA processing</keyword>
<dbReference type="InterPro" id="IPR018022">
    <property type="entry name" value="IPT"/>
</dbReference>
<dbReference type="PANTHER" id="PTHR11088">
    <property type="entry name" value="TRNA DIMETHYLALLYLTRANSFERASE"/>
    <property type="match status" value="1"/>
</dbReference>
<dbReference type="EMBL" id="FNRI01000001">
    <property type="protein sequence ID" value="SEA01755.1"/>
    <property type="molecule type" value="Genomic_DNA"/>
</dbReference>
<evidence type="ECO:0000256" key="10">
    <source>
        <dbReference type="HAMAP-Rule" id="MF_00185"/>
    </source>
</evidence>
<evidence type="ECO:0000256" key="3">
    <source>
        <dbReference type="ARBA" id="ARBA00005842"/>
    </source>
</evidence>
<keyword evidence="7 10" id="KW-0067">ATP-binding</keyword>
<evidence type="ECO:0000256" key="4">
    <source>
        <dbReference type="ARBA" id="ARBA00022679"/>
    </source>
</evidence>
<keyword evidence="8 10" id="KW-0460">Magnesium</keyword>
<evidence type="ECO:0000256" key="13">
    <source>
        <dbReference type="RuleBase" id="RU003785"/>
    </source>
</evidence>
<comment type="caution">
    <text evidence="10">Lacks conserved residue(s) required for the propagation of feature annotation.</text>
</comment>
<accession>A0A1H3XQM0</accession>
<comment type="cofactor">
    <cofactor evidence="1 10">
        <name>Mg(2+)</name>
        <dbReference type="ChEBI" id="CHEBI:18420"/>
    </cofactor>
</comment>
<dbReference type="OrthoDB" id="9776390at2"/>
<evidence type="ECO:0000256" key="8">
    <source>
        <dbReference type="ARBA" id="ARBA00022842"/>
    </source>
</evidence>
<evidence type="ECO:0000256" key="1">
    <source>
        <dbReference type="ARBA" id="ARBA00001946"/>
    </source>
</evidence>
<comment type="subunit">
    <text evidence="10">Monomer.</text>
</comment>
<name>A0A1H3XQM0_9BACT</name>
<keyword evidence="4 10" id="KW-0808">Transferase</keyword>
<comment type="catalytic activity">
    <reaction evidence="9 10 11">
        <text>adenosine(37) in tRNA + dimethylallyl diphosphate = N(6)-dimethylallyladenosine(37) in tRNA + diphosphate</text>
        <dbReference type="Rhea" id="RHEA:26482"/>
        <dbReference type="Rhea" id="RHEA-COMP:10162"/>
        <dbReference type="Rhea" id="RHEA-COMP:10375"/>
        <dbReference type="ChEBI" id="CHEBI:33019"/>
        <dbReference type="ChEBI" id="CHEBI:57623"/>
        <dbReference type="ChEBI" id="CHEBI:74411"/>
        <dbReference type="ChEBI" id="CHEBI:74415"/>
        <dbReference type="EC" id="2.5.1.75"/>
    </reaction>
</comment>
<keyword evidence="15" id="KW-1185">Reference proteome</keyword>
<feature type="site" description="Interaction with substrate tRNA" evidence="10">
    <location>
        <position position="102"/>
    </location>
</feature>
<dbReference type="GO" id="GO:0005524">
    <property type="term" value="F:ATP binding"/>
    <property type="evidence" value="ECO:0007669"/>
    <property type="project" value="UniProtKB-UniRule"/>
</dbReference>
<feature type="binding site" evidence="10">
    <location>
        <begin position="13"/>
        <end position="18"/>
    </location>
    <ligand>
        <name>substrate</name>
    </ligand>
</feature>
<dbReference type="HAMAP" id="MF_00185">
    <property type="entry name" value="IPP_trans"/>
    <property type="match status" value="1"/>
</dbReference>
<evidence type="ECO:0000256" key="9">
    <source>
        <dbReference type="ARBA" id="ARBA00049563"/>
    </source>
</evidence>
<dbReference type="PANTHER" id="PTHR11088:SF60">
    <property type="entry name" value="TRNA DIMETHYLALLYLTRANSFERASE"/>
    <property type="match status" value="1"/>
</dbReference>
<evidence type="ECO:0000256" key="12">
    <source>
        <dbReference type="RuleBase" id="RU003784"/>
    </source>
</evidence>
<organism evidence="14 15">
    <name type="scientific">Alistipes timonensis JC136</name>
    <dbReference type="NCBI Taxonomy" id="1033731"/>
    <lineage>
        <taxon>Bacteria</taxon>
        <taxon>Pseudomonadati</taxon>
        <taxon>Bacteroidota</taxon>
        <taxon>Bacteroidia</taxon>
        <taxon>Bacteroidales</taxon>
        <taxon>Rikenellaceae</taxon>
        <taxon>Alistipes</taxon>
    </lineage>
</organism>
<evidence type="ECO:0000256" key="11">
    <source>
        <dbReference type="RuleBase" id="RU003783"/>
    </source>
</evidence>
<comment type="function">
    <text evidence="2 10 12">Catalyzes the transfer of a dimethylallyl group onto the adenine at position 37 in tRNAs that read codons beginning with uridine, leading to the formation of N6-(dimethylallyl)adenosine (i(6)A).</text>
</comment>
<dbReference type="Proteomes" id="UP000183253">
    <property type="component" value="Unassembled WGS sequence"/>
</dbReference>